<reference evidence="2 3" key="1">
    <citation type="submission" date="2020-06" db="EMBL/GenBank/DDBJ databases">
        <title>Actinomadura xiongansis sp. nov., isolated from soil of Baiyangdian.</title>
        <authorList>
            <person name="Zhang X."/>
        </authorList>
    </citation>
    <scope>NUCLEOTIDE SEQUENCE [LARGE SCALE GENOMIC DNA]</scope>
    <source>
        <strain evidence="2 3">HBUM206468</strain>
    </source>
</reference>
<dbReference type="Proteomes" id="UP000805614">
    <property type="component" value="Unassembled WGS sequence"/>
</dbReference>
<comment type="caution">
    <text evidence="2">The sequence shown here is derived from an EMBL/GenBank/DDBJ whole genome shotgun (WGS) entry which is preliminary data.</text>
</comment>
<keyword evidence="3" id="KW-1185">Reference proteome</keyword>
<organism evidence="2 3">
    <name type="scientific">Actinomadura alba</name>
    <dbReference type="NCBI Taxonomy" id="406431"/>
    <lineage>
        <taxon>Bacteria</taxon>
        <taxon>Bacillati</taxon>
        <taxon>Actinomycetota</taxon>
        <taxon>Actinomycetes</taxon>
        <taxon>Streptosporangiales</taxon>
        <taxon>Thermomonosporaceae</taxon>
        <taxon>Actinomadura</taxon>
    </lineage>
</organism>
<evidence type="ECO:0000313" key="2">
    <source>
        <dbReference type="EMBL" id="MBC6467796.1"/>
    </source>
</evidence>
<name>A0ABR7LSM3_9ACTN</name>
<protein>
    <submittedName>
        <fullName evidence="2">DUF4132 domain-containing protein</fullName>
    </submittedName>
</protein>
<feature type="domain" description="DUF4132" evidence="1">
    <location>
        <begin position="82"/>
        <end position="263"/>
    </location>
</feature>
<gene>
    <name evidence="2" type="ORF">HKK74_20180</name>
</gene>
<dbReference type="EMBL" id="JABVEC010000015">
    <property type="protein sequence ID" value="MBC6467796.1"/>
    <property type="molecule type" value="Genomic_DNA"/>
</dbReference>
<proteinExistence type="predicted"/>
<dbReference type="InterPro" id="IPR025406">
    <property type="entry name" value="DUF4132"/>
</dbReference>
<dbReference type="Pfam" id="PF13569">
    <property type="entry name" value="DUF4132"/>
    <property type="match status" value="1"/>
</dbReference>
<dbReference type="RefSeq" id="WP_187244817.1">
    <property type="nucleotide sequence ID" value="NZ_BAAAOK010000001.1"/>
</dbReference>
<evidence type="ECO:0000313" key="3">
    <source>
        <dbReference type="Proteomes" id="UP000805614"/>
    </source>
</evidence>
<evidence type="ECO:0000259" key="1">
    <source>
        <dbReference type="Pfam" id="PF13569"/>
    </source>
</evidence>
<accession>A0ABR7LSM3</accession>
<sequence>MALTQLHGIAQKVKFKALKQRAQEKIEQVAEALGLTGEQLGDRLVPGFGLDADGSMVLDYGPRRFIVGFDEQLKPYVAGEDGTGRKALPKPGAKDDAEAAPAAYQRFTELKKDVRAIAPIQLRRMELAMATGRRWTPAEFREYLVGHPLVWHIVRRLVWLAEDGGKATAFRLAEDRSFADIDDDVFTPADSALVGIAHPLHLGDALGAWSEVFADYEILQPFPQLGRAVHVLTDEERTSGRLERFEGLSVPFGKVLGLEKRGWRRGVPLDNGTERWISREVPGGRYVVINLDPGIQVGNVDMDPEQRLEHIWLGDQPYDYFPSRVSPYAFGELDPVTASEILTDLTELAESAR</sequence>